<dbReference type="Gene3D" id="1.10.287.1490">
    <property type="match status" value="1"/>
</dbReference>
<protein>
    <submittedName>
        <fullName evidence="3">Coiled-coil domain-containing protein 170-like</fullName>
    </submittedName>
</protein>
<evidence type="ECO:0000313" key="4">
    <source>
        <dbReference type="Proteomes" id="UP001230051"/>
    </source>
</evidence>
<feature type="coiled-coil region" evidence="1">
    <location>
        <begin position="188"/>
        <end position="236"/>
    </location>
</feature>
<dbReference type="Proteomes" id="UP001230051">
    <property type="component" value="Unassembled WGS sequence"/>
</dbReference>
<gene>
    <name evidence="3" type="primary">CCDC170</name>
    <name evidence="3" type="ORF">AOXY_G20863</name>
</gene>
<dbReference type="PANTHER" id="PTHR18863:SF5">
    <property type="entry name" value="TESTIS EXPRESSED GENE 21"/>
    <property type="match status" value="1"/>
</dbReference>
<feature type="region of interest" description="Disordered" evidence="2">
    <location>
        <begin position="678"/>
        <end position="742"/>
    </location>
</feature>
<organism evidence="3 4">
    <name type="scientific">Acipenser oxyrinchus oxyrinchus</name>
    <dbReference type="NCBI Taxonomy" id="40147"/>
    <lineage>
        <taxon>Eukaryota</taxon>
        <taxon>Metazoa</taxon>
        <taxon>Chordata</taxon>
        <taxon>Craniata</taxon>
        <taxon>Vertebrata</taxon>
        <taxon>Euteleostomi</taxon>
        <taxon>Actinopterygii</taxon>
        <taxon>Chondrostei</taxon>
        <taxon>Acipenseriformes</taxon>
        <taxon>Acipenseridae</taxon>
        <taxon>Acipenser</taxon>
    </lineage>
</organism>
<comment type="caution">
    <text evidence="3">The sequence shown here is derived from an EMBL/GenBank/DDBJ whole genome shotgun (WGS) entry which is preliminary data.</text>
</comment>
<dbReference type="InterPro" id="IPR039139">
    <property type="entry name" value="CCDC170-like"/>
</dbReference>
<evidence type="ECO:0000256" key="1">
    <source>
        <dbReference type="SAM" id="Coils"/>
    </source>
</evidence>
<feature type="coiled-coil region" evidence="1">
    <location>
        <begin position="478"/>
        <end position="641"/>
    </location>
</feature>
<dbReference type="PANTHER" id="PTHR18863">
    <property type="entry name" value="TSEC-2-RELATED"/>
    <property type="match status" value="1"/>
</dbReference>
<accession>A0AAD8FX64</accession>
<reference evidence="3" key="1">
    <citation type="submission" date="2022-02" db="EMBL/GenBank/DDBJ databases">
        <title>Atlantic sturgeon de novo genome assembly.</title>
        <authorList>
            <person name="Stock M."/>
            <person name="Klopp C."/>
            <person name="Guiguen Y."/>
            <person name="Cabau C."/>
            <person name="Parinello H."/>
            <person name="Santidrian Yebra-Pimentel E."/>
            <person name="Kuhl H."/>
            <person name="Dirks R.P."/>
            <person name="Guessner J."/>
            <person name="Wuertz S."/>
            <person name="Du K."/>
            <person name="Schartl M."/>
        </authorList>
    </citation>
    <scope>NUCLEOTIDE SEQUENCE</scope>
    <source>
        <strain evidence="3">STURGEONOMICS-FGT-2020</strain>
        <tissue evidence="3">Whole blood</tissue>
    </source>
</reference>
<dbReference type="AlphaFoldDB" id="A0AAD8FX64"/>
<evidence type="ECO:0000256" key="2">
    <source>
        <dbReference type="SAM" id="MobiDB-lite"/>
    </source>
</evidence>
<sequence>MAHFHRSGIQTDSRKPRNISSRMQDFLDDAPMPYITPATPASSSLTYSELEEHMKMRVEKREDLAALETRNVTAQDFLRNLDARRVSFDPLVDVPDSRPQLSHYKLIADTTHSEYAALLVKFDSQQSEVRDLQNRLALKEASMEQMKAELENYKENSARQASLIMSLRDHVKGTETLSATKSQADTSLRALQRENWELKESVTELKDRLRLQLSEREDAEHKATHMERRLTDITAKLASCLKINTKGPDNPLDAVILKVSELCEEHFRQQVKIASLMDALASQDQEFKASRETIMKLVSEVSRQKRAAATCTDEMKVLKKERDEALLAKATSNREGKLLWERLEESQKAWDASRQEQLHTEHEKKQMGDLLHSKLQEAKAAHHLYKTFLSQLANLLSNGLITVPESEEAVTERIRELCSQVKDRKDHLKFVNELRKKLKVEEDISEDPLHSQYDVLLTRAEELGSLDGESYSDCKNLIHILQKKVTSQKEKLESKKTELEGLYKKIKTLEGAKETQFLLMMEKKQKSETVQKLEKKVEKLQDQLSEAKCSNQTLKNKLAETKNLQVKTAEQSKTIEVLNKSLEAAEKIKDKAAQKVVSLKTELDHTESEVREEKERAQYMLEAISNELRTVKRALEQVATREKRLIDFRESVTRLLGFNTNTMSIPDHEILSQLKSSVQPYGNQGDPAHNPDNSPAGLHYGFRDGYNKPQYFGATAAPPSQAKVQYVSSEKKPGKAAKSAKW</sequence>
<keyword evidence="1" id="KW-0175">Coiled coil</keyword>
<keyword evidence="4" id="KW-1185">Reference proteome</keyword>
<name>A0AAD8FX64_ACIOX</name>
<feature type="coiled-coil region" evidence="1">
    <location>
        <begin position="122"/>
        <end position="163"/>
    </location>
</feature>
<dbReference type="EMBL" id="JAGXEW010000020">
    <property type="protein sequence ID" value="KAK1160590.1"/>
    <property type="molecule type" value="Genomic_DNA"/>
</dbReference>
<proteinExistence type="predicted"/>
<evidence type="ECO:0000313" key="3">
    <source>
        <dbReference type="EMBL" id="KAK1160590.1"/>
    </source>
</evidence>